<dbReference type="Proteomes" id="UP000727407">
    <property type="component" value="Unassembled WGS sequence"/>
</dbReference>
<comment type="caution">
    <text evidence="1">The sequence shown here is derived from an EMBL/GenBank/DDBJ whole genome shotgun (WGS) entry which is preliminary data.</text>
</comment>
<protein>
    <submittedName>
        <fullName evidence="1">Natriuretic peptides A-like</fullName>
    </submittedName>
</protein>
<dbReference type="AlphaFoldDB" id="A0A8J4UDU1"/>
<evidence type="ECO:0000313" key="1">
    <source>
        <dbReference type="EMBL" id="KAF5907273.1"/>
    </source>
</evidence>
<keyword evidence="2" id="KW-1185">Reference proteome</keyword>
<feature type="non-terminal residue" evidence="1">
    <location>
        <position position="54"/>
    </location>
</feature>
<evidence type="ECO:0000313" key="2">
    <source>
        <dbReference type="Proteomes" id="UP000727407"/>
    </source>
</evidence>
<sequence>MQLSQKVTGKPKRTSGMVKGLILAGLLVLFCQALTVQGHVLSRHNSANSIGKIK</sequence>
<dbReference type="OrthoDB" id="8865096at2759"/>
<accession>A0A8J4UDU1</accession>
<organism evidence="1 2">
    <name type="scientific">Clarias magur</name>
    <name type="common">Asian catfish</name>
    <name type="synonym">Macropteronotus magur</name>
    <dbReference type="NCBI Taxonomy" id="1594786"/>
    <lineage>
        <taxon>Eukaryota</taxon>
        <taxon>Metazoa</taxon>
        <taxon>Chordata</taxon>
        <taxon>Craniata</taxon>
        <taxon>Vertebrata</taxon>
        <taxon>Euteleostomi</taxon>
        <taxon>Actinopterygii</taxon>
        <taxon>Neopterygii</taxon>
        <taxon>Teleostei</taxon>
        <taxon>Ostariophysi</taxon>
        <taxon>Siluriformes</taxon>
        <taxon>Clariidae</taxon>
        <taxon>Clarias</taxon>
    </lineage>
</organism>
<proteinExistence type="predicted"/>
<name>A0A8J4UDU1_CLAMG</name>
<reference evidence="1" key="1">
    <citation type="submission" date="2020-07" db="EMBL/GenBank/DDBJ databases">
        <title>Clarias magur genome sequencing, assembly and annotation.</title>
        <authorList>
            <person name="Kushwaha B."/>
            <person name="Kumar R."/>
            <person name="Das P."/>
            <person name="Joshi C.G."/>
            <person name="Kumar D."/>
            <person name="Nagpure N.S."/>
            <person name="Pandey M."/>
            <person name="Agarwal S."/>
            <person name="Srivastava S."/>
            <person name="Singh M."/>
            <person name="Sahoo L."/>
            <person name="Jayasankar P."/>
            <person name="Meher P.K."/>
            <person name="Koringa P.G."/>
            <person name="Iquebal M.A."/>
            <person name="Das S.P."/>
            <person name="Bit A."/>
            <person name="Patnaik S."/>
            <person name="Patel N."/>
            <person name="Shah T.M."/>
            <person name="Hinsu A."/>
            <person name="Jena J.K."/>
        </authorList>
    </citation>
    <scope>NUCLEOTIDE SEQUENCE</scope>
    <source>
        <strain evidence="1">CIFAMagur01</strain>
        <tissue evidence="1">Testis</tissue>
    </source>
</reference>
<gene>
    <name evidence="1" type="ORF">DAT39_002945</name>
</gene>
<dbReference type="EMBL" id="QNUK01000023">
    <property type="protein sequence ID" value="KAF5907273.1"/>
    <property type="molecule type" value="Genomic_DNA"/>
</dbReference>